<dbReference type="GO" id="GO:0098609">
    <property type="term" value="P:cell-cell adhesion"/>
    <property type="evidence" value="ECO:0007669"/>
    <property type="project" value="TreeGrafter"/>
</dbReference>
<dbReference type="InterPro" id="IPR036723">
    <property type="entry name" value="Alpha-catenin/vinculin-like_sf"/>
</dbReference>
<reference evidence="5" key="1">
    <citation type="submission" date="2019-10" db="EMBL/GenBank/DDBJ databases">
        <title>Bird 10,000 Genomes (B10K) Project - Family phase.</title>
        <authorList>
            <person name="Zhang G."/>
        </authorList>
    </citation>
    <scope>NUCLEOTIDE SEQUENCE</scope>
    <source>
        <strain evidence="5">B10K-DU-002-69</strain>
        <tissue evidence="5">Muscle</tissue>
    </source>
</reference>
<feature type="non-terminal residue" evidence="5">
    <location>
        <position position="1062"/>
    </location>
</feature>
<keyword evidence="3" id="KW-0963">Cytoplasm</keyword>
<dbReference type="Gene3D" id="1.20.120.810">
    <property type="entry name" value="Vinculin, Vh2 four-helix bundle"/>
    <property type="match status" value="1"/>
</dbReference>
<dbReference type="GO" id="GO:0016477">
    <property type="term" value="P:cell migration"/>
    <property type="evidence" value="ECO:0007669"/>
    <property type="project" value="TreeGrafter"/>
</dbReference>
<feature type="non-terminal residue" evidence="5">
    <location>
        <position position="1"/>
    </location>
</feature>
<accession>A0A851DK59</accession>
<dbReference type="SUPFAM" id="SSF47220">
    <property type="entry name" value="alpha-catenin/vinculin-like"/>
    <property type="match status" value="1"/>
</dbReference>
<dbReference type="AlphaFoldDB" id="A0A851DK59"/>
<dbReference type="PANTHER" id="PTHR18914">
    <property type="entry name" value="ALPHA CATENIN"/>
    <property type="match status" value="1"/>
</dbReference>
<feature type="region of interest" description="Disordered" evidence="4">
    <location>
        <begin position="1029"/>
        <end position="1062"/>
    </location>
</feature>
<evidence type="ECO:0000256" key="3">
    <source>
        <dbReference type="ARBA" id="ARBA00022490"/>
    </source>
</evidence>
<dbReference type="OrthoDB" id="29742at2759"/>
<dbReference type="EMBL" id="WEIS01091688">
    <property type="protein sequence ID" value="NWI70519.1"/>
    <property type="molecule type" value="Genomic_DNA"/>
</dbReference>
<evidence type="ECO:0000313" key="6">
    <source>
        <dbReference type="Proteomes" id="UP000660247"/>
    </source>
</evidence>
<proteinExistence type="inferred from homology"/>
<evidence type="ECO:0000256" key="1">
    <source>
        <dbReference type="ARBA" id="ARBA00004496"/>
    </source>
</evidence>
<dbReference type="GO" id="GO:0005912">
    <property type="term" value="C:adherens junction"/>
    <property type="evidence" value="ECO:0007669"/>
    <property type="project" value="TreeGrafter"/>
</dbReference>
<dbReference type="PANTHER" id="PTHR18914:SF30">
    <property type="entry name" value="VINCULIN_ALPHA-CATENIN FAMILY MEMBER 1"/>
    <property type="match status" value="1"/>
</dbReference>
<keyword evidence="6" id="KW-1185">Reference proteome</keyword>
<dbReference type="Pfam" id="PF01044">
    <property type="entry name" value="Vinculin"/>
    <property type="match status" value="1"/>
</dbReference>
<comment type="similarity">
    <text evidence="2">Belongs to the vinculin/alpha-catenin family.</text>
</comment>
<dbReference type="GO" id="GO:0051015">
    <property type="term" value="F:actin filament binding"/>
    <property type="evidence" value="ECO:0007669"/>
    <property type="project" value="InterPro"/>
</dbReference>
<evidence type="ECO:0000256" key="2">
    <source>
        <dbReference type="ARBA" id="ARBA00008376"/>
    </source>
</evidence>
<dbReference type="InterPro" id="IPR006077">
    <property type="entry name" value="Vinculin/catenin"/>
</dbReference>
<organism evidence="5 6">
    <name type="scientific">Todus mexicanus</name>
    <name type="common">Puerto Rican tody</name>
    <dbReference type="NCBI Taxonomy" id="135184"/>
    <lineage>
        <taxon>Eukaryota</taxon>
        <taxon>Metazoa</taxon>
        <taxon>Chordata</taxon>
        <taxon>Craniata</taxon>
        <taxon>Vertebrata</taxon>
        <taxon>Euteleostomi</taxon>
        <taxon>Archelosauria</taxon>
        <taxon>Archosauria</taxon>
        <taxon>Dinosauria</taxon>
        <taxon>Saurischia</taxon>
        <taxon>Theropoda</taxon>
        <taxon>Coelurosauria</taxon>
        <taxon>Aves</taxon>
        <taxon>Neognathae</taxon>
        <taxon>Neoaves</taxon>
        <taxon>Telluraves</taxon>
        <taxon>Coraciimorphae</taxon>
        <taxon>Coraciiformes</taxon>
        <taxon>Todidae</taxon>
        <taxon>Todus</taxon>
    </lineage>
</organism>
<sequence length="1062" mass="115251">QQAASWLLERLGVLRAAGDMPAALAAFRAFSEALLLLSNLTAKRLEELRDCPRRRSLAQTLRLLRECVPLLHAAKRSDLKRSRRRPAALSKEPAFQLAERTIRELAALLTDSDEPGDASGAFSRNVSRLRALLSRPDPAQLRDGELSAHVDALVFSCMLLAEPSRPELKQELVQRCWVLLRLRRSICSHVPQREGRPGGPRDSSLEEECRAMREEVEKLDQAALTATLCQVLGAFFEGQEPLRQLLEDAVSLAARGCFPAGQGGVLRKLQPLTTNFFTHAQQMLRAADSVLARCLQSQTARAIGERVEDLKRLMASLPPALAAMSSPTSPAGAAEQLRALHHAWAGTTESLLQCFEETIGTRELLTLSLREMAKHREGCDKALESRDPERFSQGAAHLTSWARWVLEATTRYVDRATDPIFRNGLLVWVEQLGSSLLHLKAVTALCLETLSCLRTRDVFRKAASCLLDAARRVQDGLDGSNHPDILSPLREQVRRAHAAKGPDLSPSRAGLETLTAEAASEEDTVSPPSSRPGSSLPREGDTHPVITALLAALGAQDTAAVDAACSALLEVANGCVDAAKEALPLAQAPQLEAALGRHQEIALLTPRIISLARETVPGQRPCPRRLLHAALALSERIHATEACLAAVAGSWYRLSRQVLGFIASADLLRGKQALEETVAAFAGAVQVAGDIASTVCSTGSPASPDVWESFAEVQAKFSRAQLTTEAFLEKAACFQSSCRVQRASLELRCVQWAVSMHVLLGALDRFIGRDILLLSRLRNAVKNKLCSQNLLAAVSENSLRLQEAARLSYLSCPEDRGRSDILMLREEMKVLMEALLEASNTLSVSSLSTASLDVRFELLQRDLALRAKALSLHLGKVNAEHVQVIRDVLGPALAPLSPGDVERSKEAFEEKASRLMANVQGVKATLQDVPEAGAQGDLLSVAEHLLVLTADAVGSARQLFHSREDEGRLRLDTIMWYWAAKAKYLVTQLGAAQGISGHVLQLIGQRLQNAEERRPLRVSNSTAQLFPAPALGAPTYTTEGETCPSRSGPGCGATKEAPEMVQ</sequence>
<name>A0A851DK59_TODME</name>
<dbReference type="GO" id="GO:0005737">
    <property type="term" value="C:cytoplasm"/>
    <property type="evidence" value="ECO:0007669"/>
    <property type="project" value="UniProtKB-SubCell"/>
</dbReference>
<comment type="subcellular location">
    <subcellularLocation>
        <location evidence="1">Cytoplasm</location>
    </subcellularLocation>
</comment>
<evidence type="ECO:0000313" key="5">
    <source>
        <dbReference type="EMBL" id="NWI70519.1"/>
    </source>
</evidence>
<dbReference type="Gene3D" id="1.20.120.230">
    <property type="entry name" value="Alpha-catenin/vinculin-like"/>
    <property type="match status" value="2"/>
</dbReference>
<protein>
    <submittedName>
        <fullName evidence="5">CTNA1 protein</fullName>
    </submittedName>
</protein>
<comment type="caution">
    <text evidence="5">The sequence shown here is derived from an EMBL/GenBank/DDBJ whole genome shotgun (WGS) entry which is preliminary data.</text>
</comment>
<feature type="region of interest" description="Disordered" evidence="4">
    <location>
        <begin position="516"/>
        <end position="541"/>
    </location>
</feature>
<evidence type="ECO:0000256" key="4">
    <source>
        <dbReference type="SAM" id="MobiDB-lite"/>
    </source>
</evidence>
<dbReference type="GO" id="GO:0016342">
    <property type="term" value="C:catenin complex"/>
    <property type="evidence" value="ECO:0007669"/>
    <property type="project" value="TreeGrafter"/>
</dbReference>
<dbReference type="Proteomes" id="UP000660247">
    <property type="component" value="Unassembled WGS sequence"/>
</dbReference>
<gene>
    <name evidence="5" type="primary">Ctnna1_1</name>
    <name evidence="5" type="ORF">TODMEX_R06983</name>
</gene>
<dbReference type="GO" id="GO:0008013">
    <property type="term" value="F:beta-catenin binding"/>
    <property type="evidence" value="ECO:0007669"/>
    <property type="project" value="TreeGrafter"/>
</dbReference>
<feature type="compositionally biased region" description="Low complexity" evidence="4">
    <location>
        <begin position="526"/>
        <end position="537"/>
    </location>
</feature>